<gene>
    <name evidence="5" type="ORF">P43SY_006473</name>
</gene>
<dbReference type="Gene3D" id="1.10.3710.10">
    <property type="entry name" value="DNA polymerase III clamp loader subunits, C-terminal domain"/>
    <property type="match status" value="1"/>
</dbReference>
<dbReference type="GO" id="GO:0000731">
    <property type="term" value="P:DNA synthesis involved in DNA repair"/>
    <property type="evidence" value="ECO:0007669"/>
    <property type="project" value="TreeGrafter"/>
</dbReference>
<dbReference type="InterPro" id="IPR051314">
    <property type="entry name" value="AAA_ATPase_RarA/MGS1/WRNIP1"/>
</dbReference>
<dbReference type="AlphaFoldDB" id="A0AAD5LD01"/>
<accession>A0AAD5LD01</accession>
<keyword evidence="2" id="KW-0067">ATP-binding</keyword>
<comment type="caution">
    <text evidence="5">The sequence shown here is derived from an EMBL/GenBank/DDBJ whole genome shotgun (WGS) entry which is preliminary data.</text>
</comment>
<dbReference type="InterPro" id="IPR008921">
    <property type="entry name" value="DNA_pol3_clamp-load_cplx_C"/>
</dbReference>
<dbReference type="GO" id="GO:0008047">
    <property type="term" value="F:enzyme activator activity"/>
    <property type="evidence" value="ECO:0007669"/>
    <property type="project" value="TreeGrafter"/>
</dbReference>
<dbReference type="InterPro" id="IPR003593">
    <property type="entry name" value="AAA+_ATPase"/>
</dbReference>
<protein>
    <recommendedName>
        <fullName evidence="4">AAA+ ATPase domain-containing protein</fullName>
    </recommendedName>
</protein>
<dbReference type="Pfam" id="PF12002">
    <property type="entry name" value="MgsA_C"/>
    <property type="match status" value="1"/>
</dbReference>
<dbReference type="CDD" id="cd00009">
    <property type="entry name" value="AAA"/>
    <property type="match status" value="1"/>
</dbReference>
<dbReference type="InterPro" id="IPR027417">
    <property type="entry name" value="P-loop_NTPase"/>
</dbReference>
<keyword evidence="1" id="KW-0547">Nucleotide-binding</keyword>
<evidence type="ECO:0000256" key="3">
    <source>
        <dbReference type="SAM" id="MobiDB-lite"/>
    </source>
</evidence>
<dbReference type="PANTHER" id="PTHR13779:SF7">
    <property type="entry name" value="ATPASE WRNIP1"/>
    <property type="match status" value="1"/>
</dbReference>
<evidence type="ECO:0000313" key="6">
    <source>
        <dbReference type="Proteomes" id="UP001209570"/>
    </source>
</evidence>
<dbReference type="SUPFAM" id="SSF52540">
    <property type="entry name" value="P-loop containing nucleoside triphosphate hydrolases"/>
    <property type="match status" value="1"/>
</dbReference>
<evidence type="ECO:0000256" key="1">
    <source>
        <dbReference type="ARBA" id="ARBA00022741"/>
    </source>
</evidence>
<dbReference type="InterPro" id="IPR021886">
    <property type="entry name" value="MgsA_C"/>
</dbReference>
<feature type="region of interest" description="Disordered" evidence="3">
    <location>
        <begin position="30"/>
        <end position="97"/>
    </location>
</feature>
<dbReference type="Pfam" id="PF05496">
    <property type="entry name" value="RuvB_N"/>
    <property type="match status" value="1"/>
</dbReference>
<feature type="compositionally biased region" description="Basic and acidic residues" evidence="3">
    <location>
        <begin position="71"/>
        <end position="84"/>
    </location>
</feature>
<dbReference type="Gene3D" id="1.20.272.10">
    <property type="match status" value="1"/>
</dbReference>
<dbReference type="GO" id="GO:0006261">
    <property type="term" value="P:DNA-templated DNA replication"/>
    <property type="evidence" value="ECO:0007669"/>
    <property type="project" value="TreeGrafter"/>
</dbReference>
<dbReference type="SMART" id="SM00382">
    <property type="entry name" value="AAA"/>
    <property type="match status" value="1"/>
</dbReference>
<dbReference type="PANTHER" id="PTHR13779">
    <property type="entry name" value="WERNER HELICASE-INTERACTING PROTEIN 1 FAMILY MEMBER"/>
    <property type="match status" value="1"/>
</dbReference>
<keyword evidence="6" id="KW-1185">Reference proteome</keyword>
<dbReference type="GO" id="GO:0006310">
    <property type="term" value="P:DNA recombination"/>
    <property type="evidence" value="ECO:0007669"/>
    <property type="project" value="InterPro"/>
</dbReference>
<dbReference type="Gene3D" id="3.40.50.300">
    <property type="entry name" value="P-loop containing nucleotide triphosphate hydrolases"/>
    <property type="match status" value="1"/>
</dbReference>
<dbReference type="GO" id="GO:0005634">
    <property type="term" value="C:nucleus"/>
    <property type="evidence" value="ECO:0007669"/>
    <property type="project" value="TreeGrafter"/>
</dbReference>
<dbReference type="GO" id="GO:0005524">
    <property type="term" value="F:ATP binding"/>
    <property type="evidence" value="ECO:0007669"/>
    <property type="project" value="UniProtKB-KW"/>
</dbReference>
<organism evidence="5 6">
    <name type="scientific">Pythium insidiosum</name>
    <name type="common">Pythiosis disease agent</name>
    <dbReference type="NCBI Taxonomy" id="114742"/>
    <lineage>
        <taxon>Eukaryota</taxon>
        <taxon>Sar</taxon>
        <taxon>Stramenopiles</taxon>
        <taxon>Oomycota</taxon>
        <taxon>Peronosporomycetes</taxon>
        <taxon>Pythiales</taxon>
        <taxon>Pythiaceae</taxon>
        <taxon>Pythium</taxon>
    </lineage>
</organism>
<dbReference type="InterPro" id="IPR008824">
    <property type="entry name" value="RuvB-like_N"/>
</dbReference>
<dbReference type="GO" id="GO:0003677">
    <property type="term" value="F:DNA binding"/>
    <property type="evidence" value="ECO:0007669"/>
    <property type="project" value="InterPro"/>
</dbReference>
<evidence type="ECO:0000256" key="2">
    <source>
        <dbReference type="ARBA" id="ARBA00022840"/>
    </source>
</evidence>
<evidence type="ECO:0000259" key="4">
    <source>
        <dbReference type="SMART" id="SM00382"/>
    </source>
</evidence>
<dbReference type="GO" id="GO:0009378">
    <property type="term" value="F:four-way junction helicase activity"/>
    <property type="evidence" value="ECO:0007669"/>
    <property type="project" value="InterPro"/>
</dbReference>
<evidence type="ECO:0000313" key="5">
    <source>
        <dbReference type="EMBL" id="KAJ0396688.1"/>
    </source>
</evidence>
<sequence length="338" mass="37157">MSAACPICSRHFRQDNLALHVEFCLERSASAEKKRKRVEPATASPLGRPAPASQANTPRLPPRSSATDTASDSHDGGDVSDEARASASAPGVNVPLAERMRPRDLGEFVGQDELIGPGKLLATLIQSDRVPNMILWGPPGCGKTTLASIISRHMRDAIERARGEKKLLRRHTIVFVDEIHRFKKNQQDFFLPPVEDGTITLIGATTENPSFEINNALLSRSPHLVEQAVAAYHAAHYVGMPECDVVLAQCATLLARAPKSVEVYKAYKRVKATIHEWDQGAQPDVPLHLRNAPTTLMKNLGFGKDYKYNPDYTPEETKDQTYLPAELVGVDFFTPPPP</sequence>
<feature type="domain" description="AAA+ ATPase" evidence="4">
    <location>
        <begin position="129"/>
        <end position="231"/>
    </location>
</feature>
<dbReference type="EMBL" id="JAKCXM010000284">
    <property type="protein sequence ID" value="KAJ0396688.1"/>
    <property type="molecule type" value="Genomic_DNA"/>
</dbReference>
<dbReference type="Proteomes" id="UP001209570">
    <property type="component" value="Unassembled WGS sequence"/>
</dbReference>
<proteinExistence type="predicted"/>
<reference evidence="5" key="1">
    <citation type="submission" date="2021-12" db="EMBL/GenBank/DDBJ databases">
        <title>Prjna785345.</title>
        <authorList>
            <person name="Rujirawat T."/>
            <person name="Krajaejun T."/>
        </authorList>
    </citation>
    <scope>NUCLEOTIDE SEQUENCE</scope>
    <source>
        <strain evidence="5">Pi057C3</strain>
    </source>
</reference>
<dbReference type="SUPFAM" id="SSF48019">
    <property type="entry name" value="post-AAA+ oligomerization domain-like"/>
    <property type="match status" value="1"/>
</dbReference>
<name>A0AAD5LD01_PYTIN</name>
<dbReference type="GO" id="GO:0017116">
    <property type="term" value="F:single-stranded DNA helicase activity"/>
    <property type="evidence" value="ECO:0007669"/>
    <property type="project" value="TreeGrafter"/>
</dbReference>